<keyword evidence="2" id="KW-1185">Reference proteome</keyword>
<dbReference type="EMBL" id="BAAAQM010000017">
    <property type="protein sequence ID" value="GAA1971372.1"/>
    <property type="molecule type" value="Genomic_DNA"/>
</dbReference>
<proteinExistence type="predicted"/>
<sequence length="77" mass="7941">MAVVAADCDLAAREHLALADLVGRPIAVNTVAGTTTLDLWPAAARPAETIEVTNTDDWLTVIAAGRGELVAGDRTEG</sequence>
<gene>
    <name evidence="1" type="ORF">GCM10009838_33340</name>
</gene>
<accession>A0ABP5CZ44</accession>
<organism evidence="1 2">
    <name type="scientific">Catenulispora subtropica</name>
    <dbReference type="NCBI Taxonomy" id="450798"/>
    <lineage>
        <taxon>Bacteria</taxon>
        <taxon>Bacillati</taxon>
        <taxon>Actinomycetota</taxon>
        <taxon>Actinomycetes</taxon>
        <taxon>Catenulisporales</taxon>
        <taxon>Catenulisporaceae</taxon>
        <taxon>Catenulispora</taxon>
    </lineage>
</organism>
<evidence type="ECO:0000313" key="2">
    <source>
        <dbReference type="Proteomes" id="UP001499854"/>
    </source>
</evidence>
<comment type="caution">
    <text evidence="1">The sequence shown here is derived from an EMBL/GenBank/DDBJ whole genome shotgun (WGS) entry which is preliminary data.</text>
</comment>
<reference evidence="2" key="1">
    <citation type="journal article" date="2019" name="Int. J. Syst. Evol. Microbiol.">
        <title>The Global Catalogue of Microorganisms (GCM) 10K type strain sequencing project: providing services to taxonomists for standard genome sequencing and annotation.</title>
        <authorList>
            <consortium name="The Broad Institute Genomics Platform"/>
            <consortium name="The Broad Institute Genome Sequencing Center for Infectious Disease"/>
            <person name="Wu L."/>
            <person name="Ma J."/>
        </authorList>
    </citation>
    <scope>NUCLEOTIDE SEQUENCE [LARGE SCALE GENOMIC DNA]</scope>
    <source>
        <strain evidence="2">JCM 16013</strain>
    </source>
</reference>
<protein>
    <submittedName>
        <fullName evidence="1">Uncharacterized protein</fullName>
    </submittedName>
</protein>
<dbReference type="Proteomes" id="UP001499854">
    <property type="component" value="Unassembled WGS sequence"/>
</dbReference>
<name>A0ABP5CZ44_9ACTN</name>
<evidence type="ECO:0000313" key="1">
    <source>
        <dbReference type="EMBL" id="GAA1971372.1"/>
    </source>
</evidence>